<dbReference type="Gene3D" id="2.60.40.10">
    <property type="entry name" value="Immunoglobulins"/>
    <property type="match status" value="1"/>
</dbReference>
<dbReference type="InterPro" id="IPR036156">
    <property type="entry name" value="Beta-gal/glucu_dom_sf"/>
</dbReference>
<dbReference type="InterPro" id="IPR013783">
    <property type="entry name" value="Ig-like_fold"/>
</dbReference>
<comment type="caution">
    <text evidence="1">The sequence shown here is derived from an EMBL/GenBank/DDBJ whole genome shotgun (WGS) entry which is preliminary data.</text>
</comment>
<sequence length="134" mass="15295">MYTSVTGIWQTVWLEPVPEKRIVDFRMVSDIDKSMLNLSEETAGSRFLTYTAEVMEGDKVVAKVDGKLMAPNAIKIPNQKLWSPDNPFLYALKEGEEIVDKLIPVLECVRYLWSKTENFNDCSSIMNLSSKWGL</sequence>
<dbReference type="RefSeq" id="WP_290249698.1">
    <property type="nucleotide sequence ID" value="NZ_JAUFQT010000002.1"/>
</dbReference>
<name>A0ABV5J186_9BACT</name>
<proteinExistence type="predicted"/>
<protein>
    <submittedName>
        <fullName evidence="1">Uncharacterized protein</fullName>
    </submittedName>
</protein>
<dbReference type="SUPFAM" id="SSF49303">
    <property type="entry name" value="beta-Galactosidase/glucuronidase domain"/>
    <property type="match status" value="1"/>
</dbReference>
<dbReference type="PANTHER" id="PTHR42732:SF2">
    <property type="entry name" value="BETA-MANNOSIDASE"/>
    <property type="match status" value="1"/>
</dbReference>
<keyword evidence="2" id="KW-1185">Reference proteome</keyword>
<dbReference type="Proteomes" id="UP001589654">
    <property type="component" value="Unassembled WGS sequence"/>
</dbReference>
<evidence type="ECO:0000313" key="1">
    <source>
        <dbReference type="EMBL" id="MFB9210277.1"/>
    </source>
</evidence>
<reference evidence="1 2" key="1">
    <citation type="submission" date="2024-09" db="EMBL/GenBank/DDBJ databases">
        <authorList>
            <person name="Sun Q."/>
            <person name="Mori K."/>
        </authorList>
    </citation>
    <scope>NUCLEOTIDE SEQUENCE [LARGE SCALE GENOMIC DNA]</scope>
    <source>
        <strain evidence="1 2">CECT 7682</strain>
    </source>
</reference>
<organism evidence="1 2">
    <name type="scientific">Echinicola jeungdonensis</name>
    <dbReference type="NCBI Taxonomy" id="709343"/>
    <lineage>
        <taxon>Bacteria</taxon>
        <taxon>Pseudomonadati</taxon>
        <taxon>Bacteroidota</taxon>
        <taxon>Cytophagia</taxon>
        <taxon>Cytophagales</taxon>
        <taxon>Cyclobacteriaceae</taxon>
        <taxon>Echinicola</taxon>
    </lineage>
</organism>
<dbReference type="PANTHER" id="PTHR42732">
    <property type="entry name" value="BETA-GALACTOSIDASE"/>
    <property type="match status" value="1"/>
</dbReference>
<dbReference type="InterPro" id="IPR051913">
    <property type="entry name" value="GH2_Domain-Containing"/>
</dbReference>
<dbReference type="EMBL" id="JBHMEW010000005">
    <property type="protein sequence ID" value="MFB9210277.1"/>
    <property type="molecule type" value="Genomic_DNA"/>
</dbReference>
<accession>A0ABV5J186</accession>
<evidence type="ECO:0000313" key="2">
    <source>
        <dbReference type="Proteomes" id="UP001589654"/>
    </source>
</evidence>
<gene>
    <name evidence="1" type="ORF">ACFFUR_00520</name>
</gene>